<proteinExistence type="predicted"/>
<protein>
    <submittedName>
        <fullName evidence="1">Uncharacterized protein</fullName>
    </submittedName>
</protein>
<sequence length="142" mass="16178">MRFELIGETVRVRSQRWHVDFSYDATLDQLKALCTWEGKPRYENLDEFITFITDWNYELLQPTAILETPTPTTMELRGRITLPNASLLPGTNIATFAMMSWIMCQHLMLTVECSLPGGKLGLANANPFLIQPETLRRMGPAS</sequence>
<accession>A0A5C5UDR9</accession>
<organism evidence="1 2">
    <name type="scientific">Corynebacterium canis</name>
    <dbReference type="NCBI Taxonomy" id="679663"/>
    <lineage>
        <taxon>Bacteria</taxon>
        <taxon>Bacillati</taxon>
        <taxon>Actinomycetota</taxon>
        <taxon>Actinomycetes</taxon>
        <taxon>Mycobacteriales</taxon>
        <taxon>Corynebacteriaceae</taxon>
        <taxon>Corynebacterium</taxon>
    </lineage>
</organism>
<evidence type="ECO:0000313" key="2">
    <source>
        <dbReference type="Proteomes" id="UP000320791"/>
    </source>
</evidence>
<dbReference type="EMBL" id="VOHM01000020">
    <property type="protein sequence ID" value="TWT24028.1"/>
    <property type="molecule type" value="Genomic_DNA"/>
</dbReference>
<dbReference type="AlphaFoldDB" id="A0A5C5UDR9"/>
<evidence type="ECO:0000313" key="1">
    <source>
        <dbReference type="EMBL" id="TWT24028.1"/>
    </source>
</evidence>
<gene>
    <name evidence="1" type="ORF">FRX94_09135</name>
</gene>
<keyword evidence="2" id="KW-1185">Reference proteome</keyword>
<name>A0A5C5UDR9_9CORY</name>
<comment type="caution">
    <text evidence="1">The sequence shown here is derived from an EMBL/GenBank/DDBJ whole genome shotgun (WGS) entry which is preliminary data.</text>
</comment>
<dbReference type="Proteomes" id="UP000320791">
    <property type="component" value="Unassembled WGS sequence"/>
</dbReference>
<dbReference type="RefSeq" id="WP_146324832.1">
    <property type="nucleotide sequence ID" value="NZ_BAABLR010000026.1"/>
</dbReference>
<reference evidence="1 2" key="1">
    <citation type="submission" date="2019-08" db="EMBL/GenBank/DDBJ databases">
        <authorList>
            <person name="Lei W."/>
        </authorList>
    </citation>
    <scope>NUCLEOTIDE SEQUENCE [LARGE SCALE GENOMIC DNA]</scope>
    <source>
        <strain evidence="1 2">CCUG 58627</strain>
    </source>
</reference>
<dbReference type="OrthoDB" id="9838158at2"/>